<accession>A0AAE0F7J3</accession>
<reference evidence="1 2" key="1">
    <citation type="journal article" date="2015" name="Genome Biol. Evol.">
        <title>Comparative Genomics of a Bacterivorous Green Alga Reveals Evolutionary Causalities and Consequences of Phago-Mixotrophic Mode of Nutrition.</title>
        <authorList>
            <person name="Burns J.A."/>
            <person name="Paasch A."/>
            <person name="Narechania A."/>
            <person name="Kim E."/>
        </authorList>
    </citation>
    <scope>NUCLEOTIDE SEQUENCE [LARGE SCALE GENOMIC DNA]</scope>
    <source>
        <strain evidence="1 2">PLY_AMNH</strain>
    </source>
</reference>
<evidence type="ECO:0000313" key="1">
    <source>
        <dbReference type="EMBL" id="KAK3254347.1"/>
    </source>
</evidence>
<dbReference type="EMBL" id="LGRX02023704">
    <property type="protein sequence ID" value="KAK3254347.1"/>
    <property type="molecule type" value="Genomic_DNA"/>
</dbReference>
<keyword evidence="2" id="KW-1185">Reference proteome</keyword>
<evidence type="ECO:0000313" key="2">
    <source>
        <dbReference type="Proteomes" id="UP001190700"/>
    </source>
</evidence>
<comment type="caution">
    <text evidence="1">The sequence shown here is derived from an EMBL/GenBank/DDBJ whole genome shotgun (WGS) entry which is preliminary data.</text>
</comment>
<dbReference type="AlphaFoldDB" id="A0AAE0F7J3"/>
<sequence length="252" mass="27997">MKSSHEHIKFYTTRPGHSEKSETMAVSFDGGLYVAGEKVVTESEHRRVVSELQNTRDELLLSFVSATDDCAGVLARNAAAADGAYPLRRPTADDAYRVKQVYCSFGDGLAYRLLYQTPNAPTPKLAENPTYEEFPRSSFGWREIYVVSTQIADPNTNRFTARYRLGANAQVSSYTYTGDDPKETVGEQFRQYGCGDAANKPGDCYLFEPVPGGPGEPTNWLRLTGLYGESGWQSYSNGGNMEVYVIDNRVLF</sequence>
<proteinExistence type="predicted"/>
<dbReference type="Proteomes" id="UP001190700">
    <property type="component" value="Unassembled WGS sequence"/>
</dbReference>
<name>A0AAE0F7J3_9CHLO</name>
<protein>
    <submittedName>
        <fullName evidence="1">Uncharacterized protein</fullName>
    </submittedName>
</protein>
<organism evidence="1 2">
    <name type="scientific">Cymbomonas tetramitiformis</name>
    <dbReference type="NCBI Taxonomy" id="36881"/>
    <lineage>
        <taxon>Eukaryota</taxon>
        <taxon>Viridiplantae</taxon>
        <taxon>Chlorophyta</taxon>
        <taxon>Pyramimonadophyceae</taxon>
        <taxon>Pyramimonadales</taxon>
        <taxon>Pyramimonadaceae</taxon>
        <taxon>Cymbomonas</taxon>
    </lineage>
</organism>
<gene>
    <name evidence="1" type="ORF">CYMTET_36437</name>
</gene>